<dbReference type="SMART" id="SM00437">
    <property type="entry name" value="TOP1Ac"/>
    <property type="match status" value="1"/>
</dbReference>
<dbReference type="InterPro" id="IPR013825">
    <property type="entry name" value="Topo_IA_cen_sub2"/>
</dbReference>
<feature type="region of interest" description="Disordered" evidence="8">
    <location>
        <begin position="837"/>
        <end position="878"/>
    </location>
</feature>
<organism evidence="10 11">
    <name type="scientific">Vitrella brassicaformis (strain CCMP3155)</name>
    <dbReference type="NCBI Taxonomy" id="1169540"/>
    <lineage>
        <taxon>Eukaryota</taxon>
        <taxon>Sar</taxon>
        <taxon>Alveolata</taxon>
        <taxon>Colpodellida</taxon>
        <taxon>Vitrellaceae</taxon>
        <taxon>Vitrella</taxon>
    </lineage>
</organism>
<dbReference type="Gene3D" id="2.70.20.10">
    <property type="entry name" value="Topoisomerase I, domain 3"/>
    <property type="match status" value="1"/>
</dbReference>
<dbReference type="InterPro" id="IPR013826">
    <property type="entry name" value="Topo_IA_cen_sub3"/>
</dbReference>
<feature type="region of interest" description="Disordered" evidence="8">
    <location>
        <begin position="693"/>
        <end position="732"/>
    </location>
</feature>
<dbReference type="EC" id="5.6.2.1" evidence="3 7"/>
<comment type="similarity">
    <text evidence="2 7">Belongs to the type IA topoisomerase family.</text>
</comment>
<dbReference type="GO" id="GO:0031422">
    <property type="term" value="C:RecQ family helicase-topoisomerase III complex"/>
    <property type="evidence" value="ECO:0007669"/>
    <property type="project" value="TreeGrafter"/>
</dbReference>
<dbReference type="GO" id="GO:0003677">
    <property type="term" value="F:DNA binding"/>
    <property type="evidence" value="ECO:0007669"/>
    <property type="project" value="UniProtKB-KW"/>
</dbReference>
<dbReference type="Gene3D" id="1.10.290.10">
    <property type="entry name" value="Topoisomerase I, domain 4"/>
    <property type="match status" value="1"/>
</dbReference>
<dbReference type="Pfam" id="PF01751">
    <property type="entry name" value="Toprim"/>
    <property type="match status" value="1"/>
</dbReference>
<dbReference type="SUPFAM" id="SSF56712">
    <property type="entry name" value="Prokaryotic type I DNA topoisomerase"/>
    <property type="match status" value="1"/>
</dbReference>
<dbReference type="InParanoid" id="A0A0G4EM63"/>
<dbReference type="Gene3D" id="1.10.460.10">
    <property type="entry name" value="Topoisomerase I, domain 2"/>
    <property type="match status" value="1"/>
</dbReference>
<dbReference type="GO" id="GO:0006281">
    <property type="term" value="P:DNA repair"/>
    <property type="evidence" value="ECO:0007669"/>
    <property type="project" value="TreeGrafter"/>
</dbReference>
<dbReference type="InterPro" id="IPR013824">
    <property type="entry name" value="Topo_IA_cen_sub1"/>
</dbReference>
<dbReference type="FunCoup" id="A0A0G4EM63">
    <property type="interactions" value="552"/>
</dbReference>
<dbReference type="InterPro" id="IPR003602">
    <property type="entry name" value="Topo_IA_DNA-bd_dom"/>
</dbReference>
<comment type="function">
    <text evidence="7">Introduces a single-strand break via transesterification at a target site in duplex DNA. Releases the supercoiling and torsional tension of DNA introduced during the DNA replication and transcription by transiently cleaving and rejoining one strand of the DNA duplex. The scissile phosphodiester is attacked by the catalytic tyrosine of the enzyme, resulting in the formation of a DNA-(5'-phosphotyrosyl)-enzyme intermediate and the expulsion of a 3'-OH DNA strand.</text>
</comment>
<dbReference type="Proteomes" id="UP000041254">
    <property type="component" value="Unassembled WGS sequence"/>
</dbReference>
<keyword evidence="11" id="KW-1185">Reference proteome</keyword>
<keyword evidence="5 7" id="KW-0238">DNA-binding</keyword>
<dbReference type="InterPro" id="IPR013497">
    <property type="entry name" value="Topo_IA_cen"/>
</dbReference>
<dbReference type="CDD" id="cd00186">
    <property type="entry name" value="TOP1Ac"/>
    <property type="match status" value="1"/>
</dbReference>
<dbReference type="OMA" id="MELAMGD"/>
<dbReference type="PANTHER" id="PTHR11390:SF21">
    <property type="entry name" value="DNA TOPOISOMERASE 3-ALPHA"/>
    <property type="match status" value="1"/>
</dbReference>
<dbReference type="InterPro" id="IPR000380">
    <property type="entry name" value="Topo_IA"/>
</dbReference>
<dbReference type="Pfam" id="PF01131">
    <property type="entry name" value="Topoisom_bac"/>
    <property type="match status" value="1"/>
</dbReference>
<dbReference type="SMART" id="SM00493">
    <property type="entry name" value="TOPRIM"/>
    <property type="match status" value="1"/>
</dbReference>
<name>A0A0G4EM63_VITBC</name>
<dbReference type="PANTHER" id="PTHR11390">
    <property type="entry name" value="PROKARYOTIC DNA TOPOISOMERASE"/>
    <property type="match status" value="1"/>
</dbReference>
<evidence type="ECO:0000256" key="7">
    <source>
        <dbReference type="RuleBase" id="RU362092"/>
    </source>
</evidence>
<proteinExistence type="inferred from homology"/>
<feature type="compositionally biased region" description="Gly residues" evidence="8">
    <location>
        <begin position="693"/>
        <end position="705"/>
    </location>
</feature>
<evidence type="ECO:0000256" key="3">
    <source>
        <dbReference type="ARBA" id="ARBA00012891"/>
    </source>
</evidence>
<dbReference type="PROSITE" id="PS52039">
    <property type="entry name" value="TOPO_IA_2"/>
    <property type="match status" value="1"/>
</dbReference>
<sequence length="878" mass="96550">MSLTVLSVAEKPSVAKEITKHLASGQINTLNSQSRYNPVSEFQSFIPLDNRSCRMVVTSVRGHVMEIDFPEQYRDWQSVDPSTLYDAAIEKRVAKDNAGIARNLQVQARRCSHLILWLDCDREGENISFEVVKICTDANPRLTIRRAQFSAVTHTDIHRAMRNLVDPNQNVADAVDTRQEIDLRIGASFTRFLTMRIQRKFDGFNAHVVSYGPCQFPTLGFIVERWDTIESFVPENFWAIKVVIKKRDTSRNNQLVPVDFSWDRNRLFDKPTVELLHEMCVEEGRATVVNVTHSPATKYKPLPLSTVDMTKFVSRRFRISSHRCMSIAEALYNRGLLSYPRTETNKFPPTMDLPALVAGHTGHSQWGQYAQHLGNGGFSAPRGGNRDDQAHPPIHPVKCAERNEMQNNDEWRIYEFVVRHFLACCSEDARGAKTVVEIQLGGEGFHANGLIVHEKNYLDIYTYDTWTGTQLPPFEANEQCTPTSIDLTEGQTQPPPLLSEADLIEKMDRHGIGTDATMHEHIKTVQDRQYAQQDAQGAFRPTDLGVGLVKGLQVYANQGIDLSKPDVRAMMEREMNDIASGTKQKAVVLADLVARMRQIFTTVTSNAQQLDNALSQFFRPLGAALMDQLQQQQGGAGGGPQVGRGRGRGAGAAGGAVPGRHVQPSFSQCGLCQGMMDLQTVLAGDAVGNNGGAAGGTRGGGGGRGKAAAKGRGGRGRGRGGRGRGRGGAAGGGVYRRRDDRYLVCTNYSNNCPTVLQLPSRGQLTAHNQRCPICHFQALSVRNEETGRSHHICPHCFRNPPMDYATADFGNVSGDFRCFKCTHPNCSLSTASQGFRGGFNNNLPQPAAGAAGGRGAPQQQQQQQQQQGVRGRGRGRGG</sequence>
<accession>A0A0G4EM63</accession>
<dbReference type="PRINTS" id="PR00417">
    <property type="entry name" value="PRTPISMRASEI"/>
</dbReference>
<protein>
    <recommendedName>
        <fullName evidence="3 7">DNA topoisomerase</fullName>
        <ecNumber evidence="3 7">5.6.2.1</ecNumber>
    </recommendedName>
</protein>
<evidence type="ECO:0000256" key="8">
    <source>
        <dbReference type="SAM" id="MobiDB-lite"/>
    </source>
</evidence>
<dbReference type="PhylomeDB" id="A0A0G4EM63"/>
<evidence type="ECO:0000256" key="1">
    <source>
        <dbReference type="ARBA" id="ARBA00000213"/>
    </source>
</evidence>
<evidence type="ECO:0000313" key="11">
    <source>
        <dbReference type="Proteomes" id="UP000041254"/>
    </source>
</evidence>
<evidence type="ECO:0000259" key="9">
    <source>
        <dbReference type="PROSITE" id="PS52039"/>
    </source>
</evidence>
<evidence type="ECO:0000313" key="10">
    <source>
        <dbReference type="EMBL" id="CEL98059.1"/>
    </source>
</evidence>
<dbReference type="VEuPathDB" id="CryptoDB:Vbra_7836"/>
<evidence type="ECO:0000256" key="6">
    <source>
        <dbReference type="ARBA" id="ARBA00023235"/>
    </source>
</evidence>
<dbReference type="InterPro" id="IPR034144">
    <property type="entry name" value="TOPRIM_TopoIII"/>
</dbReference>
<dbReference type="GO" id="GO:0003917">
    <property type="term" value="F:DNA topoisomerase type I (single strand cut, ATP-independent) activity"/>
    <property type="evidence" value="ECO:0007669"/>
    <property type="project" value="UniProtKB-EC"/>
</dbReference>
<reference evidence="10 11" key="1">
    <citation type="submission" date="2014-11" db="EMBL/GenBank/DDBJ databases">
        <authorList>
            <person name="Zhu J."/>
            <person name="Qi W."/>
            <person name="Song R."/>
        </authorList>
    </citation>
    <scope>NUCLEOTIDE SEQUENCE [LARGE SCALE GENOMIC DNA]</scope>
</reference>
<dbReference type="Gene3D" id="3.40.50.140">
    <property type="match status" value="1"/>
</dbReference>
<dbReference type="GO" id="GO:0005634">
    <property type="term" value="C:nucleus"/>
    <property type="evidence" value="ECO:0007669"/>
    <property type="project" value="TreeGrafter"/>
</dbReference>
<dbReference type="GO" id="GO:0006310">
    <property type="term" value="P:DNA recombination"/>
    <property type="evidence" value="ECO:0007669"/>
    <property type="project" value="TreeGrafter"/>
</dbReference>
<feature type="compositionally biased region" description="Low complexity" evidence="8">
    <location>
        <begin position="856"/>
        <end position="869"/>
    </location>
</feature>
<keyword evidence="4 7" id="KW-0799">Topoisomerase</keyword>
<dbReference type="CDD" id="cd03362">
    <property type="entry name" value="TOPRIM_TopoIA_TopoIII"/>
    <property type="match status" value="1"/>
</dbReference>
<evidence type="ECO:0000256" key="2">
    <source>
        <dbReference type="ARBA" id="ARBA00009446"/>
    </source>
</evidence>
<gene>
    <name evidence="10" type="ORF">Vbra_7836</name>
</gene>
<dbReference type="InterPro" id="IPR023405">
    <property type="entry name" value="Topo_IA_core_domain"/>
</dbReference>
<dbReference type="STRING" id="1169540.A0A0G4EM63"/>
<keyword evidence="6 7" id="KW-0413">Isomerase</keyword>
<evidence type="ECO:0000256" key="4">
    <source>
        <dbReference type="ARBA" id="ARBA00023029"/>
    </source>
</evidence>
<dbReference type="SMART" id="SM00436">
    <property type="entry name" value="TOP1Bc"/>
    <property type="match status" value="1"/>
</dbReference>
<dbReference type="InterPro" id="IPR006171">
    <property type="entry name" value="TOPRIM_dom"/>
</dbReference>
<dbReference type="OrthoDB" id="430051at2759"/>
<feature type="compositionally biased region" description="Gly residues" evidence="8">
    <location>
        <begin position="634"/>
        <end position="657"/>
    </location>
</feature>
<dbReference type="AlphaFoldDB" id="A0A0G4EM63"/>
<evidence type="ECO:0000256" key="5">
    <source>
        <dbReference type="ARBA" id="ARBA00023125"/>
    </source>
</evidence>
<dbReference type="InterPro" id="IPR003601">
    <property type="entry name" value="Topo_IA_2"/>
</dbReference>
<comment type="catalytic activity">
    <reaction evidence="1 7">
        <text>ATP-independent breakage of single-stranded DNA, followed by passage and rejoining.</text>
        <dbReference type="EC" id="5.6.2.1"/>
    </reaction>
</comment>
<feature type="compositionally biased region" description="Basic residues" evidence="8">
    <location>
        <begin position="707"/>
        <end position="725"/>
    </location>
</feature>
<feature type="region of interest" description="Disordered" evidence="8">
    <location>
        <begin position="630"/>
        <end position="659"/>
    </location>
</feature>
<dbReference type="FunFam" id="1.10.290.10:FF:000001">
    <property type="entry name" value="DNA topoisomerase"/>
    <property type="match status" value="1"/>
</dbReference>
<feature type="domain" description="Topo IA-type catalytic" evidence="9">
    <location>
        <begin position="168"/>
        <end position="600"/>
    </location>
</feature>
<dbReference type="FunFam" id="3.40.50.140:FF:000003">
    <property type="entry name" value="DNA topoisomerase"/>
    <property type="match status" value="1"/>
</dbReference>
<dbReference type="GO" id="GO:0006265">
    <property type="term" value="P:DNA topological change"/>
    <property type="evidence" value="ECO:0007669"/>
    <property type="project" value="InterPro"/>
</dbReference>
<dbReference type="EMBL" id="CDMY01000261">
    <property type="protein sequence ID" value="CEL98059.1"/>
    <property type="molecule type" value="Genomic_DNA"/>
</dbReference>